<dbReference type="PANTHER" id="PTHR42700">
    <property type="entry name" value="SULFATE ADENYLYLTRANSFERASE"/>
    <property type="match status" value="1"/>
</dbReference>
<dbReference type="GO" id="GO:0010134">
    <property type="term" value="P:sulfate assimilation via adenylyl sulfate reduction"/>
    <property type="evidence" value="ECO:0007669"/>
    <property type="project" value="TreeGrafter"/>
</dbReference>
<keyword evidence="4" id="KW-1185">Reference proteome</keyword>
<protein>
    <submittedName>
        <fullName evidence="3">Sulfate adenylyltransferase</fullName>
    </submittedName>
</protein>
<proteinExistence type="predicted"/>
<evidence type="ECO:0000256" key="1">
    <source>
        <dbReference type="ARBA" id="ARBA00022679"/>
    </source>
</evidence>
<reference evidence="3 4" key="1">
    <citation type="submission" date="2016-10" db="EMBL/GenBank/DDBJ databases">
        <authorList>
            <person name="de Groot N.N."/>
        </authorList>
    </citation>
    <scope>NUCLEOTIDE SEQUENCE [LARGE SCALE GENOMIC DNA]</scope>
    <source>
        <strain evidence="3 4">DSM 21228</strain>
    </source>
</reference>
<dbReference type="Gene3D" id="3.10.400.10">
    <property type="entry name" value="Sulfate adenylyltransferase"/>
    <property type="match status" value="1"/>
</dbReference>
<keyword evidence="3" id="KW-0548">Nucleotidyltransferase</keyword>
<organism evidence="3 4">
    <name type="scientific">Thiothrix caldifontis</name>
    <dbReference type="NCBI Taxonomy" id="525918"/>
    <lineage>
        <taxon>Bacteria</taxon>
        <taxon>Pseudomonadati</taxon>
        <taxon>Pseudomonadota</taxon>
        <taxon>Gammaproteobacteria</taxon>
        <taxon>Thiotrichales</taxon>
        <taxon>Thiotrichaceae</taxon>
        <taxon>Thiothrix</taxon>
    </lineage>
</organism>
<evidence type="ECO:0000259" key="2">
    <source>
        <dbReference type="Pfam" id="PF14306"/>
    </source>
</evidence>
<gene>
    <name evidence="3" type="ORF">SAMN05660964_00715</name>
</gene>
<dbReference type="InterPro" id="IPR014729">
    <property type="entry name" value="Rossmann-like_a/b/a_fold"/>
</dbReference>
<dbReference type="OrthoDB" id="5621314at2"/>
<dbReference type="GO" id="GO:0019379">
    <property type="term" value="P:sulfate assimilation, phosphoadenylyl sulfate reduction by phosphoadenylyl-sulfate reductase (thioredoxin)"/>
    <property type="evidence" value="ECO:0007669"/>
    <property type="project" value="TreeGrafter"/>
</dbReference>
<dbReference type="PANTHER" id="PTHR42700:SF1">
    <property type="entry name" value="SULFATE ADENYLYLTRANSFERASE"/>
    <property type="match status" value="1"/>
</dbReference>
<keyword evidence="1 3" id="KW-0808">Transferase</keyword>
<dbReference type="AlphaFoldDB" id="A0A1H3XJ91"/>
<dbReference type="Proteomes" id="UP000199397">
    <property type="component" value="Unassembled WGS sequence"/>
</dbReference>
<dbReference type="GO" id="GO:0004781">
    <property type="term" value="F:sulfate adenylyltransferase (ATP) activity"/>
    <property type="evidence" value="ECO:0007669"/>
    <property type="project" value="TreeGrafter"/>
</dbReference>
<dbReference type="SUPFAM" id="SSF88697">
    <property type="entry name" value="PUA domain-like"/>
    <property type="match status" value="1"/>
</dbReference>
<dbReference type="InterPro" id="IPR025980">
    <property type="entry name" value="ATP-Sase_PUA-like_dom"/>
</dbReference>
<name>A0A1H3XJ91_9GAMM</name>
<dbReference type="RefSeq" id="WP_093065474.1">
    <property type="nucleotide sequence ID" value="NZ_FNQP01000003.1"/>
</dbReference>
<evidence type="ECO:0000313" key="4">
    <source>
        <dbReference type="Proteomes" id="UP000199397"/>
    </source>
</evidence>
<accession>A0A1H3XJ91</accession>
<sequence length="294" mass="32762">MSILHKIVNHNEISTLELLLNGAFAPLHGYLNQDDHCSVLQHNRLANGTLWPLPLALPLTPAEKREAQLSGRIVLVDGLERRAIAEVSVDSFYRLPADVAELAQALDPARTPDTWYTSGTVKPLQKILHPAFNSLRFNVPALRQNVQEWHSIIAVQAAPTLDSNDLQRACEWLTDTETGGGLLVQIGINETSPDFHQQVRELRNQVKCTSARQVKLLLLPCVEGLGENRCLLLQALVSRNYGATGFVVGKHISMEARRWLLKHHDELGLDIIPVRAQRPQVVKQTVRHPLCEAA</sequence>
<dbReference type="Pfam" id="PF14306">
    <property type="entry name" value="PUA_2"/>
    <property type="match status" value="1"/>
</dbReference>
<dbReference type="Gene3D" id="3.40.50.620">
    <property type="entry name" value="HUPs"/>
    <property type="match status" value="1"/>
</dbReference>
<evidence type="ECO:0000313" key="3">
    <source>
        <dbReference type="EMBL" id="SDZ99477.1"/>
    </source>
</evidence>
<dbReference type="EMBL" id="FNQP01000003">
    <property type="protein sequence ID" value="SDZ99477.1"/>
    <property type="molecule type" value="Genomic_DNA"/>
</dbReference>
<dbReference type="STRING" id="525918.SAMN05660964_00715"/>
<dbReference type="InterPro" id="IPR050512">
    <property type="entry name" value="Sulf_AdTrans/APS_kinase"/>
</dbReference>
<dbReference type="GO" id="GO:0005737">
    <property type="term" value="C:cytoplasm"/>
    <property type="evidence" value="ECO:0007669"/>
    <property type="project" value="TreeGrafter"/>
</dbReference>
<dbReference type="InterPro" id="IPR015947">
    <property type="entry name" value="PUA-like_sf"/>
</dbReference>
<feature type="domain" description="ATP-sulfurylase PUA-like" evidence="2">
    <location>
        <begin position="8"/>
        <end position="95"/>
    </location>
</feature>